<name>A0A7S3C3G9_9EUKA</name>
<evidence type="ECO:0000313" key="2">
    <source>
        <dbReference type="EMBL" id="CAE0153076.1"/>
    </source>
</evidence>
<keyword evidence="1" id="KW-0812">Transmembrane</keyword>
<keyword evidence="1" id="KW-0472">Membrane</keyword>
<dbReference type="InterPro" id="IPR027417">
    <property type="entry name" value="P-loop_NTPase"/>
</dbReference>
<dbReference type="Gene3D" id="3.40.50.300">
    <property type="entry name" value="P-loop containing nucleotide triphosphate hydrolases"/>
    <property type="match status" value="1"/>
</dbReference>
<feature type="transmembrane region" description="Helical" evidence="1">
    <location>
        <begin position="195"/>
        <end position="214"/>
    </location>
</feature>
<accession>A0A7S3C3G9</accession>
<protein>
    <submittedName>
        <fullName evidence="2">Uncharacterized protein</fullName>
    </submittedName>
</protein>
<keyword evidence="1" id="KW-1133">Transmembrane helix</keyword>
<organism evidence="2">
    <name type="scientific">Haptolina ericina</name>
    <dbReference type="NCBI Taxonomy" id="156174"/>
    <lineage>
        <taxon>Eukaryota</taxon>
        <taxon>Haptista</taxon>
        <taxon>Haptophyta</taxon>
        <taxon>Prymnesiophyceae</taxon>
        <taxon>Prymnesiales</taxon>
        <taxon>Prymnesiaceae</taxon>
        <taxon>Haptolina</taxon>
    </lineage>
</organism>
<reference evidence="2" key="1">
    <citation type="submission" date="2021-01" db="EMBL/GenBank/DDBJ databases">
        <authorList>
            <person name="Corre E."/>
            <person name="Pelletier E."/>
            <person name="Niang G."/>
            <person name="Scheremetjew M."/>
            <person name="Finn R."/>
            <person name="Kale V."/>
            <person name="Holt S."/>
            <person name="Cochrane G."/>
            <person name="Meng A."/>
            <person name="Brown T."/>
            <person name="Cohen L."/>
        </authorList>
    </citation>
    <scope>NUCLEOTIDE SEQUENCE</scope>
    <source>
        <strain evidence="2">CCMP281</strain>
    </source>
</reference>
<dbReference type="EMBL" id="HBHX01071984">
    <property type="protein sequence ID" value="CAE0153076.1"/>
    <property type="molecule type" value="Transcribed_RNA"/>
</dbReference>
<sequence>MVGGLRVHRYLRAFGSEWLGMQHPLFNDSHGRASLSLAKRRLHSLDFVGLASRFTDSFALLSWWLGLPPLNTTCITNTRAPWEREAAEQQKLLTLSDAGRRAVLERNSLDMELYREAAGLWNARWASMQALAPERVASDRYSCHRITSAAQCQPVRFHSPMLRELSKCSTHCTARILNIHQSHTGSAHSRRNSSFLVACGLFSAAILYAITLRWRARHLESTARPSGLRR</sequence>
<proteinExistence type="predicted"/>
<gene>
    <name evidence="2" type="ORF">HERI1096_LOCUS39818</name>
</gene>
<dbReference type="AlphaFoldDB" id="A0A7S3C3G9"/>
<evidence type="ECO:0000256" key="1">
    <source>
        <dbReference type="SAM" id="Phobius"/>
    </source>
</evidence>